<feature type="binding site" evidence="4">
    <location>
        <position position="332"/>
    </location>
    <ligand>
        <name>S-adenosyl-L-methionine</name>
        <dbReference type="ChEBI" id="CHEBI:59789"/>
    </ligand>
</feature>
<dbReference type="PANTHER" id="PTHR11061">
    <property type="entry name" value="RNA M5U METHYLTRANSFERASE"/>
    <property type="match status" value="1"/>
</dbReference>
<evidence type="ECO:0000256" key="2">
    <source>
        <dbReference type="ARBA" id="ARBA00022679"/>
    </source>
</evidence>
<keyword evidence="3 4" id="KW-0949">S-adenosyl-L-methionine</keyword>
<dbReference type="InterPro" id="IPR010280">
    <property type="entry name" value="U5_MeTrfase_fam"/>
</dbReference>
<dbReference type="InterPro" id="IPR030390">
    <property type="entry name" value="MeTrfase_TrmA_AS"/>
</dbReference>
<comment type="similarity">
    <text evidence="4">Belongs to the class I-like SAM-binding methyltransferase superfamily. RNA M5U methyltransferase family.</text>
</comment>
<name>A0A1M7FXC2_9FIRM</name>
<protein>
    <submittedName>
        <fullName evidence="7">23S rRNA m(5)U-1939 methyltransferase</fullName>
    </submittedName>
</protein>
<dbReference type="InterPro" id="IPR002792">
    <property type="entry name" value="TRAM_dom"/>
</dbReference>
<dbReference type="GO" id="GO:0070475">
    <property type="term" value="P:rRNA base methylation"/>
    <property type="evidence" value="ECO:0007669"/>
    <property type="project" value="TreeGrafter"/>
</dbReference>
<feature type="binding site" evidence="4">
    <location>
        <position position="303"/>
    </location>
    <ligand>
        <name>S-adenosyl-L-methionine</name>
        <dbReference type="ChEBI" id="CHEBI:59789"/>
    </ligand>
</feature>
<accession>A0A1M7FXC2</accession>
<feature type="active site" evidence="5">
    <location>
        <position position="431"/>
    </location>
</feature>
<dbReference type="Proteomes" id="UP000184038">
    <property type="component" value="Unassembled WGS sequence"/>
</dbReference>
<dbReference type="FunFam" id="2.40.50.1070:FF:000003">
    <property type="entry name" value="23S rRNA (Uracil-5-)-methyltransferase RumA"/>
    <property type="match status" value="1"/>
</dbReference>
<evidence type="ECO:0000256" key="4">
    <source>
        <dbReference type="PROSITE-ProRule" id="PRU01024"/>
    </source>
</evidence>
<dbReference type="InterPro" id="IPR012340">
    <property type="entry name" value="NA-bd_OB-fold"/>
</dbReference>
<dbReference type="Pfam" id="PF05958">
    <property type="entry name" value="tRNA_U5-meth_tr"/>
    <property type="match status" value="1"/>
</dbReference>
<feature type="active site" description="Nucleophile" evidence="4">
    <location>
        <position position="431"/>
    </location>
</feature>
<dbReference type="PROSITE" id="PS50926">
    <property type="entry name" value="TRAM"/>
    <property type="match status" value="1"/>
</dbReference>
<dbReference type="PANTHER" id="PTHR11061:SF30">
    <property type="entry name" value="TRNA (URACIL(54)-C(5))-METHYLTRANSFERASE"/>
    <property type="match status" value="1"/>
</dbReference>
<keyword evidence="2 4" id="KW-0808">Transferase</keyword>
<evidence type="ECO:0000256" key="1">
    <source>
        <dbReference type="ARBA" id="ARBA00022603"/>
    </source>
</evidence>
<dbReference type="SUPFAM" id="SSF53335">
    <property type="entry name" value="S-adenosyl-L-methionine-dependent methyltransferases"/>
    <property type="match status" value="1"/>
</dbReference>
<evidence type="ECO:0000256" key="3">
    <source>
        <dbReference type="ARBA" id="ARBA00022691"/>
    </source>
</evidence>
<dbReference type="FunFam" id="2.40.50.140:FF:000097">
    <property type="entry name" value="23S rRNA (uracil(1939)-C(5))-methyltransferase RlmD"/>
    <property type="match status" value="1"/>
</dbReference>
<evidence type="ECO:0000313" key="7">
    <source>
        <dbReference type="EMBL" id="SHM08347.1"/>
    </source>
</evidence>
<dbReference type="InterPro" id="IPR029063">
    <property type="entry name" value="SAM-dependent_MTases_sf"/>
</dbReference>
<dbReference type="NCBIfam" id="TIGR00479">
    <property type="entry name" value="rumA"/>
    <property type="match status" value="1"/>
</dbReference>
<dbReference type="Gene3D" id="2.40.50.140">
    <property type="entry name" value="Nucleic acid-binding proteins"/>
    <property type="match status" value="1"/>
</dbReference>
<proteinExistence type="inferred from homology"/>
<dbReference type="Gene3D" id="3.40.50.150">
    <property type="entry name" value="Vaccinia Virus protein VP39"/>
    <property type="match status" value="1"/>
</dbReference>
<evidence type="ECO:0000256" key="5">
    <source>
        <dbReference type="PROSITE-ProRule" id="PRU10015"/>
    </source>
</evidence>
<keyword evidence="8" id="KW-1185">Reference proteome</keyword>
<evidence type="ECO:0000313" key="8">
    <source>
        <dbReference type="Proteomes" id="UP000184038"/>
    </source>
</evidence>
<dbReference type="PROSITE" id="PS01230">
    <property type="entry name" value="TRMA_1"/>
    <property type="match status" value="1"/>
</dbReference>
<reference evidence="7 8" key="1">
    <citation type="submission" date="2016-11" db="EMBL/GenBank/DDBJ databases">
        <authorList>
            <person name="Jaros S."/>
            <person name="Januszkiewicz K."/>
            <person name="Wedrychowicz H."/>
        </authorList>
    </citation>
    <scope>NUCLEOTIDE SEQUENCE [LARGE SCALE GENOMIC DNA]</scope>
    <source>
        <strain evidence="7 8">DSM 15930</strain>
    </source>
</reference>
<dbReference type="Gene3D" id="2.40.50.1070">
    <property type="match status" value="1"/>
</dbReference>
<organism evidence="7 8">
    <name type="scientific">Anaerosporobacter mobilis DSM 15930</name>
    <dbReference type="NCBI Taxonomy" id="1120996"/>
    <lineage>
        <taxon>Bacteria</taxon>
        <taxon>Bacillati</taxon>
        <taxon>Bacillota</taxon>
        <taxon>Clostridia</taxon>
        <taxon>Lachnospirales</taxon>
        <taxon>Lachnospiraceae</taxon>
        <taxon>Anaerosporobacter</taxon>
    </lineage>
</organism>
<keyword evidence="1 4" id="KW-0489">Methyltransferase</keyword>
<dbReference type="Pfam" id="PF01938">
    <property type="entry name" value="TRAM"/>
    <property type="match status" value="1"/>
</dbReference>
<feature type="domain" description="TRAM" evidence="6">
    <location>
        <begin position="17"/>
        <end position="76"/>
    </location>
</feature>
<evidence type="ECO:0000259" key="6">
    <source>
        <dbReference type="PROSITE" id="PS50926"/>
    </source>
</evidence>
<dbReference type="GO" id="GO:0070041">
    <property type="term" value="F:rRNA (uridine-C5-)-methyltransferase activity"/>
    <property type="evidence" value="ECO:0007669"/>
    <property type="project" value="UniProtKB-ARBA"/>
</dbReference>
<dbReference type="FunFam" id="3.40.50.150:FF:000009">
    <property type="entry name" value="23S rRNA (Uracil(1939)-C(5))-methyltransferase RlmD"/>
    <property type="match status" value="1"/>
</dbReference>
<dbReference type="SUPFAM" id="SSF50249">
    <property type="entry name" value="Nucleic acid-binding proteins"/>
    <property type="match status" value="1"/>
</dbReference>
<dbReference type="CDD" id="cd02440">
    <property type="entry name" value="AdoMet_MTases"/>
    <property type="match status" value="1"/>
</dbReference>
<dbReference type="STRING" id="1120996.SAMN02746066_00684"/>
<dbReference type="PROSITE" id="PS51687">
    <property type="entry name" value="SAM_MT_RNA_M5U"/>
    <property type="match status" value="1"/>
</dbReference>
<dbReference type="EMBL" id="FRCP01000006">
    <property type="protein sequence ID" value="SHM08347.1"/>
    <property type="molecule type" value="Genomic_DNA"/>
</dbReference>
<feature type="binding site" evidence="4">
    <location>
        <position position="404"/>
    </location>
    <ligand>
        <name>S-adenosyl-L-methionine</name>
        <dbReference type="ChEBI" id="CHEBI:59789"/>
    </ligand>
</feature>
<sequence>MTRKSKMSKNNELNATHLYNKDDELEVVIDALGSEGEGIAHIDGYALFIKDAVIGDKVLVKIMKTKKNYGFARLINIIEPSKDRVEPRCPIARQCGGCQIQHYAYDAQLAYKQNKVTECFKRIGHFGDEIDTMMEPIIGMEDPYYYRNKAQFPVGKNKEGEIVTGFYASRTHSIIDTSHCYIQAEVNEELLNIVKDFMKEEEIPPYDEENHTGLVRHILTRVGFVTGEIMVCIVINGSKLPSHEKLVDRLTQVKGMTSITINVNKEKSNVILGQKVKTLWGQGYITDYIGDIKYQISPLSFYQVNPVQTKRLYETALEYADLSGNEIVWDLYCGIGTISLFLAQKAKQVYGVEIIPQAIEDAKKNAEINNIENAEFFVGAAEYLMPEKYEESEGQMSADVVVVDPPRKGCEEALLETIVKMNPNKVVYVSCDPATLARDCRYLCDNGFELKRIRAVDQFGHTGHVEAVVGLQRKDT</sequence>
<feature type="binding site" evidence="4">
    <location>
        <position position="353"/>
    </location>
    <ligand>
        <name>S-adenosyl-L-methionine</name>
        <dbReference type="ChEBI" id="CHEBI:59789"/>
    </ligand>
</feature>
<gene>
    <name evidence="7" type="ORF">SAMN02746066_00684</name>
</gene>
<dbReference type="AlphaFoldDB" id="A0A1M7FXC2"/>